<reference evidence="9 10" key="1">
    <citation type="submission" date="2019-06" db="EMBL/GenBank/DDBJ databases">
        <title>Erythrobacter insulae sp. nov., isolated from a tidal flat.</title>
        <authorList>
            <person name="Yoon J.-H."/>
        </authorList>
    </citation>
    <scope>NUCLEOTIDE SEQUENCE [LARGE SCALE GENOMIC DNA]</scope>
    <source>
        <strain evidence="9 10">JBTF-M21</strain>
    </source>
</reference>
<evidence type="ECO:0000256" key="5">
    <source>
        <dbReference type="PROSITE-ProRule" id="PRU00050"/>
    </source>
</evidence>
<dbReference type="Gene3D" id="3.40.50.2300">
    <property type="match status" value="1"/>
</dbReference>
<dbReference type="SUPFAM" id="SSF52172">
    <property type="entry name" value="CheY-like"/>
    <property type="match status" value="1"/>
</dbReference>
<keyword evidence="9" id="KW-0808">Transferase</keyword>
<dbReference type="PROSITE" id="PS50122">
    <property type="entry name" value="CHEB"/>
    <property type="match status" value="1"/>
</dbReference>
<dbReference type="SMART" id="SM00448">
    <property type="entry name" value="REC"/>
    <property type="match status" value="1"/>
</dbReference>
<dbReference type="GO" id="GO:0008984">
    <property type="term" value="F:protein-glutamate methylesterase activity"/>
    <property type="evidence" value="ECO:0007669"/>
    <property type="project" value="UniProtKB-EC"/>
</dbReference>
<dbReference type="NCBIfam" id="NF001965">
    <property type="entry name" value="PRK00742.1"/>
    <property type="match status" value="1"/>
</dbReference>
<feature type="domain" description="Response regulatory" evidence="7">
    <location>
        <begin position="24"/>
        <end position="142"/>
    </location>
</feature>
<dbReference type="CDD" id="cd17541">
    <property type="entry name" value="REC_CheB-like"/>
    <property type="match status" value="1"/>
</dbReference>
<dbReference type="GO" id="GO:0008168">
    <property type="term" value="F:methyltransferase activity"/>
    <property type="evidence" value="ECO:0007669"/>
    <property type="project" value="UniProtKB-KW"/>
</dbReference>
<evidence type="ECO:0000256" key="3">
    <source>
        <dbReference type="ARBA" id="ARBA00039140"/>
    </source>
</evidence>
<evidence type="ECO:0000259" key="8">
    <source>
        <dbReference type="PROSITE" id="PS50122"/>
    </source>
</evidence>
<proteinExistence type="predicted"/>
<dbReference type="AlphaFoldDB" id="A0A547PEU7"/>
<dbReference type="PANTHER" id="PTHR42872:SF3">
    <property type="entry name" value="PROTEIN-GLUTAMATE METHYLESTERASE_PROTEIN-GLUTAMINE GLUTAMINASE 1"/>
    <property type="match status" value="1"/>
</dbReference>
<keyword evidence="10" id="KW-1185">Reference proteome</keyword>
<evidence type="ECO:0000256" key="2">
    <source>
        <dbReference type="ARBA" id="ARBA00022801"/>
    </source>
</evidence>
<evidence type="ECO:0000313" key="10">
    <source>
        <dbReference type="Proteomes" id="UP000316343"/>
    </source>
</evidence>
<dbReference type="GO" id="GO:0005737">
    <property type="term" value="C:cytoplasm"/>
    <property type="evidence" value="ECO:0007669"/>
    <property type="project" value="InterPro"/>
</dbReference>
<dbReference type="GO" id="GO:0032259">
    <property type="term" value="P:methylation"/>
    <property type="evidence" value="ECO:0007669"/>
    <property type="project" value="UniProtKB-KW"/>
</dbReference>
<dbReference type="Pfam" id="PF00072">
    <property type="entry name" value="Response_reg"/>
    <property type="match status" value="1"/>
</dbReference>
<dbReference type="GO" id="GO:0000156">
    <property type="term" value="F:phosphorelay response regulator activity"/>
    <property type="evidence" value="ECO:0007669"/>
    <property type="project" value="InterPro"/>
</dbReference>
<keyword evidence="6" id="KW-0597">Phosphoprotein</keyword>
<dbReference type="InterPro" id="IPR011006">
    <property type="entry name" value="CheY-like_superfamily"/>
</dbReference>
<accession>A0A547PEU7</accession>
<dbReference type="GO" id="GO:0006935">
    <property type="term" value="P:chemotaxis"/>
    <property type="evidence" value="ECO:0007669"/>
    <property type="project" value="UniProtKB-UniRule"/>
</dbReference>
<gene>
    <name evidence="9" type="primary">cheB</name>
    <name evidence="9" type="ORF">FGU71_02625</name>
</gene>
<keyword evidence="9" id="KW-0489">Methyltransferase</keyword>
<dbReference type="PANTHER" id="PTHR42872">
    <property type="entry name" value="PROTEIN-GLUTAMATE METHYLESTERASE/PROTEIN-GLUTAMINE GLUTAMINASE"/>
    <property type="match status" value="1"/>
</dbReference>
<dbReference type="EMBL" id="VHJK01000001">
    <property type="protein sequence ID" value="TRD12670.1"/>
    <property type="molecule type" value="Genomic_DNA"/>
</dbReference>
<feature type="active site" evidence="5">
    <location>
        <position position="186"/>
    </location>
</feature>
<dbReference type="InterPro" id="IPR000673">
    <property type="entry name" value="Sig_transdc_resp-reg_Me-estase"/>
</dbReference>
<comment type="caution">
    <text evidence="9">The sequence shown here is derived from an EMBL/GenBank/DDBJ whole genome shotgun (WGS) entry which is preliminary data.</text>
</comment>
<feature type="active site" evidence="5">
    <location>
        <position position="213"/>
    </location>
</feature>
<dbReference type="PROSITE" id="PS50110">
    <property type="entry name" value="RESPONSE_REGULATORY"/>
    <property type="match status" value="1"/>
</dbReference>
<dbReference type="InterPro" id="IPR008248">
    <property type="entry name" value="CheB-like"/>
</dbReference>
<dbReference type="InterPro" id="IPR035909">
    <property type="entry name" value="CheB_C"/>
</dbReference>
<keyword evidence="2 5" id="KW-0378">Hydrolase</keyword>
<sequence>MLRRPSAEPEPASKAAVQSDAGIRVMIVDDSLTVRTIFKRMVESDQRMTIAGTASSAERAIAQLAKTPADVILLDLEMPGMGGLEALPAILDTAGNAQVLVVSSLTEDGAEATVAALSMGAAETMLKPRPGGFNETYRTQLLDKIYALGGSAAEAAQPDANASNKARIGSAPRRGKRPEVLAIGASTGGIHALNLMLRQIRPDFDLPILITQHLPASFVPVFARQIEVASARKTVIAEDGREIRKGEVTIASGLGHLIVRRSGERLITKTSVEPVPSGCLPSVDPMLSSLSAACEGRVLAVILSGMGRDGLKGAQELVDNGGTIYAQNAETSAVWGMPGAVTKAGLTSLIGSPEDLGRAVAVPLPIAAAK</sequence>
<evidence type="ECO:0000313" key="9">
    <source>
        <dbReference type="EMBL" id="TRD12670.1"/>
    </source>
</evidence>
<organism evidence="9 10">
    <name type="scientific">Erythrobacter insulae</name>
    <dbReference type="NCBI Taxonomy" id="2584124"/>
    <lineage>
        <taxon>Bacteria</taxon>
        <taxon>Pseudomonadati</taxon>
        <taxon>Pseudomonadota</taxon>
        <taxon>Alphaproteobacteria</taxon>
        <taxon>Sphingomonadales</taxon>
        <taxon>Erythrobacteraceae</taxon>
        <taxon>Erythrobacter/Porphyrobacter group</taxon>
        <taxon>Erythrobacter</taxon>
    </lineage>
</organism>
<dbReference type="Pfam" id="PF01339">
    <property type="entry name" value="CheB_methylest"/>
    <property type="match status" value="1"/>
</dbReference>
<dbReference type="Gene3D" id="3.40.50.180">
    <property type="entry name" value="Methylesterase CheB, C-terminal domain"/>
    <property type="match status" value="1"/>
</dbReference>
<dbReference type="InterPro" id="IPR001789">
    <property type="entry name" value="Sig_transdc_resp-reg_receiver"/>
</dbReference>
<dbReference type="Proteomes" id="UP000316343">
    <property type="component" value="Unassembled WGS sequence"/>
</dbReference>
<evidence type="ECO:0000256" key="4">
    <source>
        <dbReference type="ARBA" id="ARBA00048267"/>
    </source>
</evidence>
<feature type="domain" description="CheB-type methylesterase" evidence="8">
    <location>
        <begin position="172"/>
        <end position="367"/>
    </location>
</feature>
<feature type="active site" evidence="5">
    <location>
        <position position="309"/>
    </location>
</feature>
<dbReference type="CDD" id="cd16432">
    <property type="entry name" value="CheB_Rec"/>
    <property type="match status" value="1"/>
</dbReference>
<dbReference type="SUPFAM" id="SSF52738">
    <property type="entry name" value="Methylesterase CheB, C-terminal domain"/>
    <property type="match status" value="1"/>
</dbReference>
<feature type="modified residue" description="4-aspartylphosphate" evidence="6">
    <location>
        <position position="75"/>
    </location>
</feature>
<protein>
    <recommendedName>
        <fullName evidence="3">protein-glutamate methylesterase</fullName>
        <ecNumber evidence="3">3.1.1.61</ecNumber>
    </recommendedName>
</protein>
<evidence type="ECO:0000256" key="1">
    <source>
        <dbReference type="ARBA" id="ARBA00022500"/>
    </source>
</evidence>
<comment type="catalytic activity">
    <reaction evidence="4">
        <text>[protein]-L-glutamate 5-O-methyl ester + H2O = L-glutamyl-[protein] + methanol + H(+)</text>
        <dbReference type="Rhea" id="RHEA:23236"/>
        <dbReference type="Rhea" id="RHEA-COMP:10208"/>
        <dbReference type="Rhea" id="RHEA-COMP:10311"/>
        <dbReference type="ChEBI" id="CHEBI:15377"/>
        <dbReference type="ChEBI" id="CHEBI:15378"/>
        <dbReference type="ChEBI" id="CHEBI:17790"/>
        <dbReference type="ChEBI" id="CHEBI:29973"/>
        <dbReference type="ChEBI" id="CHEBI:82795"/>
        <dbReference type="EC" id="3.1.1.61"/>
    </reaction>
</comment>
<name>A0A547PEU7_9SPHN</name>
<evidence type="ECO:0000259" key="7">
    <source>
        <dbReference type="PROSITE" id="PS50110"/>
    </source>
</evidence>
<keyword evidence="1 5" id="KW-0145">Chemotaxis</keyword>
<dbReference type="EC" id="3.1.1.61" evidence="3"/>
<dbReference type="PIRSF" id="PIRSF000876">
    <property type="entry name" value="RR_chemtxs_CheB"/>
    <property type="match status" value="1"/>
</dbReference>
<dbReference type="OrthoDB" id="9793421at2"/>
<evidence type="ECO:0000256" key="6">
    <source>
        <dbReference type="PROSITE-ProRule" id="PRU00169"/>
    </source>
</evidence>